<dbReference type="EMBL" id="JAHRHJ020000001">
    <property type="protein sequence ID" value="KAH9331218.1"/>
    <property type="molecule type" value="Genomic_DNA"/>
</dbReference>
<feature type="non-terminal residue" evidence="3">
    <location>
        <position position="1"/>
    </location>
</feature>
<sequence>MEDKRREASGIAYPCAACKFRRTKCGEKCLLAPYFPPHDTLKFCIAHRIFGASNILKILRDIPVESRKDAVTSIVYEASVRVQDPVYGCTGAVCRLQQQVLSLQSQLAATQAELFNTQAYLFPPVTGFSSAGEVGRTFDEQNNEYLTDDPIVSDD</sequence>
<dbReference type="InterPro" id="IPR004883">
    <property type="entry name" value="LOB"/>
</dbReference>
<dbReference type="Proteomes" id="UP000824469">
    <property type="component" value="Unassembled WGS sequence"/>
</dbReference>
<evidence type="ECO:0000313" key="4">
    <source>
        <dbReference type="Proteomes" id="UP000824469"/>
    </source>
</evidence>
<name>A0AA38LMZ9_TAXCH</name>
<dbReference type="PROSITE" id="PS50891">
    <property type="entry name" value="LOB"/>
    <property type="match status" value="1"/>
</dbReference>
<dbReference type="OMA" id="DEQNNEY"/>
<reference evidence="3 4" key="1">
    <citation type="journal article" date="2021" name="Nat. Plants">
        <title>The Taxus genome provides insights into paclitaxel biosynthesis.</title>
        <authorList>
            <person name="Xiong X."/>
            <person name="Gou J."/>
            <person name="Liao Q."/>
            <person name="Li Y."/>
            <person name="Zhou Q."/>
            <person name="Bi G."/>
            <person name="Li C."/>
            <person name="Du R."/>
            <person name="Wang X."/>
            <person name="Sun T."/>
            <person name="Guo L."/>
            <person name="Liang H."/>
            <person name="Lu P."/>
            <person name="Wu Y."/>
            <person name="Zhang Z."/>
            <person name="Ro D.K."/>
            <person name="Shang Y."/>
            <person name="Huang S."/>
            <person name="Yan J."/>
        </authorList>
    </citation>
    <scope>NUCLEOTIDE SEQUENCE [LARGE SCALE GENOMIC DNA]</scope>
    <source>
        <strain evidence="3">Ta-2019</strain>
    </source>
</reference>
<comment type="caution">
    <text evidence="3">The sequence shown here is derived from an EMBL/GenBank/DDBJ whole genome shotgun (WGS) entry which is preliminary data.</text>
</comment>
<accession>A0AA38LMZ9</accession>
<gene>
    <name evidence="3" type="ORF">KI387_003326</name>
</gene>
<organism evidence="3 4">
    <name type="scientific">Taxus chinensis</name>
    <name type="common">Chinese yew</name>
    <name type="synonym">Taxus wallichiana var. chinensis</name>
    <dbReference type="NCBI Taxonomy" id="29808"/>
    <lineage>
        <taxon>Eukaryota</taxon>
        <taxon>Viridiplantae</taxon>
        <taxon>Streptophyta</taxon>
        <taxon>Embryophyta</taxon>
        <taxon>Tracheophyta</taxon>
        <taxon>Spermatophyta</taxon>
        <taxon>Pinopsida</taxon>
        <taxon>Pinidae</taxon>
        <taxon>Conifers II</taxon>
        <taxon>Cupressales</taxon>
        <taxon>Taxaceae</taxon>
        <taxon>Taxus</taxon>
    </lineage>
</organism>
<dbReference type="PANTHER" id="PTHR31301">
    <property type="entry name" value="LOB DOMAIN-CONTAINING PROTEIN 4-RELATED"/>
    <property type="match status" value="1"/>
</dbReference>
<evidence type="ECO:0000256" key="1">
    <source>
        <dbReference type="ARBA" id="ARBA00005474"/>
    </source>
</evidence>
<keyword evidence="4" id="KW-1185">Reference proteome</keyword>
<evidence type="ECO:0000313" key="3">
    <source>
        <dbReference type="EMBL" id="KAH9331218.1"/>
    </source>
</evidence>
<comment type="similarity">
    <text evidence="1">Belongs to the LOB domain-containing protein family.</text>
</comment>
<feature type="domain" description="LOB" evidence="2">
    <location>
        <begin position="13"/>
        <end position="114"/>
    </location>
</feature>
<protein>
    <recommendedName>
        <fullName evidence="2">LOB domain-containing protein</fullName>
    </recommendedName>
</protein>
<evidence type="ECO:0000259" key="2">
    <source>
        <dbReference type="PROSITE" id="PS50891"/>
    </source>
</evidence>
<dbReference type="PANTHER" id="PTHR31301:SF206">
    <property type="entry name" value="LOB DOMAIN-CONTAINING PROTEIN 1"/>
    <property type="match status" value="1"/>
</dbReference>
<proteinExistence type="inferred from homology"/>
<dbReference type="Pfam" id="PF03195">
    <property type="entry name" value="LOB"/>
    <property type="match status" value="1"/>
</dbReference>
<dbReference type="AlphaFoldDB" id="A0AA38LMZ9"/>